<reference evidence="6" key="1">
    <citation type="submission" date="2007-10" db="EMBL/GenBank/DDBJ databases">
        <title>Complete genome of Alkaliphilus oremlandii OhILAs.</title>
        <authorList>
            <person name="Copeland A."/>
            <person name="Lucas S."/>
            <person name="Lapidus A."/>
            <person name="Barry K."/>
            <person name="Detter J.C."/>
            <person name="Glavina del Rio T."/>
            <person name="Hammon N."/>
            <person name="Israni S."/>
            <person name="Dalin E."/>
            <person name="Tice H."/>
            <person name="Pitluck S."/>
            <person name="Chain P."/>
            <person name="Malfatti S."/>
            <person name="Shin M."/>
            <person name="Vergez L."/>
            <person name="Schmutz J."/>
            <person name="Larimer F."/>
            <person name="Land M."/>
            <person name="Hauser L."/>
            <person name="Kyrpides N."/>
            <person name="Mikhailova N."/>
            <person name="Stolz J.F."/>
            <person name="Dawson A."/>
            <person name="Fisher E."/>
            <person name="Crable B."/>
            <person name="Perera E."/>
            <person name="Lisak J."/>
            <person name="Ranganathan M."/>
            <person name="Basu P."/>
            <person name="Richardson P."/>
        </authorList>
    </citation>
    <scope>NUCLEOTIDE SEQUENCE [LARGE SCALE GENOMIC DNA]</scope>
    <source>
        <strain evidence="6">OhILAs</strain>
    </source>
</reference>
<dbReference type="SUPFAM" id="SSF53807">
    <property type="entry name" value="Helical backbone' metal receptor"/>
    <property type="match status" value="1"/>
</dbReference>
<comment type="similarity">
    <text evidence="1">Belongs to the bacterial solute-binding protein 8 family.</text>
</comment>
<keyword evidence="6" id="KW-1185">Reference proteome</keyword>
<dbReference type="OrthoDB" id="9816357at2"/>
<dbReference type="HOGENOM" id="CLU_038034_2_3_9"/>
<gene>
    <name evidence="5" type="ordered locus">Clos_0318</name>
</gene>
<dbReference type="AlphaFoldDB" id="A8ML64"/>
<proteinExistence type="inferred from homology"/>
<evidence type="ECO:0000256" key="1">
    <source>
        <dbReference type="ARBA" id="ARBA00008814"/>
    </source>
</evidence>
<dbReference type="Gene3D" id="3.40.50.1980">
    <property type="entry name" value="Nitrogenase molybdenum iron protein domain"/>
    <property type="match status" value="2"/>
</dbReference>
<dbReference type="InterPro" id="IPR002491">
    <property type="entry name" value="ABC_transptr_periplasmic_BD"/>
</dbReference>
<dbReference type="STRING" id="350688.Clos_0318"/>
<evidence type="ECO:0000313" key="5">
    <source>
        <dbReference type="EMBL" id="ABW17881.1"/>
    </source>
</evidence>
<organism evidence="5 6">
    <name type="scientific">Alkaliphilus oremlandii (strain OhILAs)</name>
    <name type="common">Clostridium oremlandii (strain OhILAs)</name>
    <dbReference type="NCBI Taxonomy" id="350688"/>
    <lineage>
        <taxon>Bacteria</taxon>
        <taxon>Bacillati</taxon>
        <taxon>Bacillota</taxon>
        <taxon>Clostridia</taxon>
        <taxon>Peptostreptococcales</taxon>
        <taxon>Natronincolaceae</taxon>
        <taxon>Alkaliphilus</taxon>
    </lineage>
</organism>
<name>A8ML64_ALKOO</name>
<dbReference type="eggNOG" id="COG0614">
    <property type="taxonomic scope" value="Bacteria"/>
</dbReference>
<evidence type="ECO:0000313" key="6">
    <source>
        <dbReference type="Proteomes" id="UP000000269"/>
    </source>
</evidence>
<dbReference type="EMBL" id="CP000853">
    <property type="protein sequence ID" value="ABW17881.1"/>
    <property type="molecule type" value="Genomic_DNA"/>
</dbReference>
<keyword evidence="3" id="KW-0732">Signal</keyword>
<dbReference type="InterPro" id="IPR050902">
    <property type="entry name" value="ABC_Transporter_SBP"/>
</dbReference>
<accession>A8ML64</accession>
<dbReference type="RefSeq" id="WP_012158196.1">
    <property type="nucleotide sequence ID" value="NC_009922.1"/>
</dbReference>
<evidence type="ECO:0000256" key="2">
    <source>
        <dbReference type="SAM" id="MobiDB-lite"/>
    </source>
</evidence>
<dbReference type="KEGG" id="aoe:Clos_0318"/>
<feature type="chain" id="PRO_5038652123" evidence="3">
    <location>
        <begin position="24"/>
        <end position="350"/>
    </location>
</feature>
<dbReference type="PROSITE" id="PS51257">
    <property type="entry name" value="PROKAR_LIPOPROTEIN"/>
    <property type="match status" value="1"/>
</dbReference>
<dbReference type="GO" id="GO:0071281">
    <property type="term" value="P:cellular response to iron ion"/>
    <property type="evidence" value="ECO:0007669"/>
    <property type="project" value="TreeGrafter"/>
</dbReference>
<evidence type="ECO:0000256" key="3">
    <source>
        <dbReference type="SAM" id="SignalP"/>
    </source>
</evidence>
<dbReference type="Pfam" id="PF01497">
    <property type="entry name" value="Peripla_BP_2"/>
    <property type="match status" value="1"/>
</dbReference>
<feature type="domain" description="Fe/B12 periplasmic-binding" evidence="4">
    <location>
        <begin position="84"/>
        <end position="346"/>
    </location>
</feature>
<dbReference type="Proteomes" id="UP000000269">
    <property type="component" value="Chromosome"/>
</dbReference>
<dbReference type="PANTHER" id="PTHR30535:SF34">
    <property type="entry name" value="MOLYBDATE-BINDING PROTEIN MOLA"/>
    <property type="match status" value="1"/>
</dbReference>
<evidence type="ECO:0000259" key="4">
    <source>
        <dbReference type="PROSITE" id="PS50983"/>
    </source>
</evidence>
<sequence>MKKNRILSMILILVMAVSFVGCSTTDQEVKGENNPGVGQETKQDPNKQGNENNPYPEYVLEVTDETVTFMSSEGEITVTKKPKKVAILMNSYLDLWYMAGGEAIARIDGTSNIPDAAMDIVQLGKMNAISVEQLVALEPDLVIMSTSISSQMDMIPILKDNGIEYMPMSGNIAPYQAFQKNLYLFTQILDRQDIFYNEVAKITAEVDQIRNKVKDADKPTAVILFASTSKVQAELANSLTGEMADLLGVVNIVPEVPIDGTNKIDFSMEKLVEADPDYVLITTMGDVDKCKERIEQDVISNDAWASLTAVQEGRVYYLPKELFMYRPNADYPKAFTELGKIVYPEVFAGE</sequence>
<dbReference type="PROSITE" id="PS50983">
    <property type="entry name" value="FE_B12_PBP"/>
    <property type="match status" value="1"/>
</dbReference>
<feature type="signal peptide" evidence="3">
    <location>
        <begin position="1"/>
        <end position="23"/>
    </location>
</feature>
<feature type="region of interest" description="Disordered" evidence="2">
    <location>
        <begin position="27"/>
        <end position="55"/>
    </location>
</feature>
<protein>
    <submittedName>
        <fullName evidence="5">Periplasmic binding protein</fullName>
    </submittedName>
</protein>
<dbReference type="PANTHER" id="PTHR30535">
    <property type="entry name" value="VITAMIN B12-BINDING PROTEIN"/>
    <property type="match status" value="1"/>
</dbReference>